<proteinExistence type="predicted"/>
<sequence length="391" mass="43127">MFTSRTILAQYGDRRKNQEQKFNPYNQQNTPQQPPNNYFPQFSPNTPYMNQNSLPSELYGNTKNVPPNMQSINHNNNQNLSNRQNPNNMPPISIPTADKFPHISSMITEKSEGHTNIPKPNFEQESEQDLGTPKQTQTYQPDSFPQPALFSAMTTQPLTSNQLHKPKHDHIKSGHPRTGPGFFPYESELIKKQSLMRPSLSPRNPLFPTLTNATNPEVQPPPPNAPLPNEKKIYLSGNAIKNPSKHNPHNDDGDQVTKMDSSSSASTFVHAPAWKNYQSTGDKAPIDKGVSFSSAPPSGNKEGPGSVGTQNGDQDQTFASFGDRQGKGGGEEGHNFPPFPNFGQHPNSAQQPSLPKGFPQFASFAGLNFGGNSDFFSNIPQMPPQQKDINA</sequence>
<name>A0AC35U210_9BILA</name>
<accession>A0AC35U210</accession>
<dbReference type="Proteomes" id="UP000095286">
    <property type="component" value="Unplaced"/>
</dbReference>
<evidence type="ECO:0000313" key="1">
    <source>
        <dbReference type="Proteomes" id="UP000095286"/>
    </source>
</evidence>
<dbReference type="WBParaSite" id="RSKR_0000660500.1">
    <property type="protein sequence ID" value="RSKR_0000660500.1"/>
    <property type="gene ID" value="RSKR_0000660500"/>
</dbReference>
<reference evidence="2" key="1">
    <citation type="submission" date="2016-11" db="UniProtKB">
        <authorList>
            <consortium name="WormBaseParasite"/>
        </authorList>
    </citation>
    <scope>IDENTIFICATION</scope>
    <source>
        <strain evidence="2">KR3021</strain>
    </source>
</reference>
<evidence type="ECO:0000313" key="2">
    <source>
        <dbReference type="WBParaSite" id="RSKR_0000660500.1"/>
    </source>
</evidence>
<protein>
    <submittedName>
        <fullName evidence="2">Uncharacterized protein</fullName>
    </submittedName>
</protein>
<organism evidence="1 2">
    <name type="scientific">Rhabditophanes sp. KR3021</name>
    <dbReference type="NCBI Taxonomy" id="114890"/>
    <lineage>
        <taxon>Eukaryota</taxon>
        <taxon>Metazoa</taxon>
        <taxon>Ecdysozoa</taxon>
        <taxon>Nematoda</taxon>
        <taxon>Chromadorea</taxon>
        <taxon>Rhabditida</taxon>
        <taxon>Tylenchina</taxon>
        <taxon>Panagrolaimomorpha</taxon>
        <taxon>Strongyloidoidea</taxon>
        <taxon>Alloionematidae</taxon>
        <taxon>Rhabditophanes</taxon>
    </lineage>
</organism>